<dbReference type="Proteomes" id="UP001162480">
    <property type="component" value="Chromosome 3"/>
</dbReference>
<protein>
    <submittedName>
        <fullName evidence="1">Uncharacterized protein</fullName>
    </submittedName>
</protein>
<gene>
    <name evidence="1" type="ORF">OCTVUL_1B018758</name>
</gene>
<dbReference type="EMBL" id="OX597816">
    <property type="protein sequence ID" value="CAI9720055.1"/>
    <property type="molecule type" value="Genomic_DNA"/>
</dbReference>
<name>A0AA36APP8_OCTVU</name>
<sequence>MYKRNIGRREFFQFPCLSGFEKDGKPANEDLLVFCSLLNELHEDVERRFHDLFALRVPDWTVNSFIDIGEEENGELEEELITLQNDIELKPKLHKSDQEFWFQKAIHDCFRSFGRKSNCFHCLSNILFG</sequence>
<keyword evidence="2" id="KW-1185">Reference proteome</keyword>
<proteinExistence type="predicted"/>
<evidence type="ECO:0000313" key="2">
    <source>
        <dbReference type="Proteomes" id="UP001162480"/>
    </source>
</evidence>
<organism evidence="1 2">
    <name type="scientific">Octopus vulgaris</name>
    <name type="common">Common octopus</name>
    <dbReference type="NCBI Taxonomy" id="6645"/>
    <lineage>
        <taxon>Eukaryota</taxon>
        <taxon>Metazoa</taxon>
        <taxon>Spiralia</taxon>
        <taxon>Lophotrochozoa</taxon>
        <taxon>Mollusca</taxon>
        <taxon>Cephalopoda</taxon>
        <taxon>Coleoidea</taxon>
        <taxon>Octopodiformes</taxon>
        <taxon>Octopoda</taxon>
        <taxon>Incirrata</taxon>
        <taxon>Octopodidae</taxon>
        <taxon>Octopus</taxon>
    </lineage>
</organism>
<dbReference type="AlphaFoldDB" id="A0AA36APP8"/>
<evidence type="ECO:0000313" key="1">
    <source>
        <dbReference type="EMBL" id="CAI9720055.1"/>
    </source>
</evidence>
<reference evidence="1" key="1">
    <citation type="submission" date="2023-08" db="EMBL/GenBank/DDBJ databases">
        <authorList>
            <person name="Alioto T."/>
            <person name="Alioto T."/>
            <person name="Gomez Garrido J."/>
        </authorList>
    </citation>
    <scope>NUCLEOTIDE SEQUENCE</scope>
</reference>
<accession>A0AA36APP8</accession>